<feature type="non-terminal residue" evidence="1">
    <location>
        <position position="279"/>
    </location>
</feature>
<dbReference type="GO" id="GO:0005975">
    <property type="term" value="P:carbohydrate metabolic process"/>
    <property type="evidence" value="ECO:0007669"/>
    <property type="project" value="InterPro"/>
</dbReference>
<protein>
    <recommendedName>
        <fullName evidence="2">Alginate lyase domain-containing protein</fullName>
    </recommendedName>
</protein>
<organism evidence="1">
    <name type="scientific">marine sediment metagenome</name>
    <dbReference type="NCBI Taxonomy" id="412755"/>
    <lineage>
        <taxon>unclassified sequences</taxon>
        <taxon>metagenomes</taxon>
        <taxon>ecological metagenomes</taxon>
    </lineage>
</organism>
<dbReference type="InterPro" id="IPR008928">
    <property type="entry name" value="6-hairpin_glycosidase_sf"/>
</dbReference>
<evidence type="ECO:0000313" key="1">
    <source>
        <dbReference type="EMBL" id="GAF96276.1"/>
    </source>
</evidence>
<feature type="non-terminal residue" evidence="1">
    <location>
        <position position="1"/>
    </location>
</feature>
<gene>
    <name evidence="1" type="ORF">S01H1_28303</name>
</gene>
<comment type="caution">
    <text evidence="1">The sequence shown here is derived from an EMBL/GenBank/DDBJ whole genome shotgun (WGS) entry which is preliminary data.</text>
</comment>
<proteinExistence type="predicted"/>
<sequence>TGDQRFHGYGESAETHEAPTTRMEWGHVFTDCPADAYYLTGDERSLTAVRMVADRIATIADGEGYDKIRNILAGAERQLGWPLLALCRAYEVTQDEKYLTAAAKVVAYIKIYAKDPMAAYQNGKWWRSWMMDGCKVFMVGALHEGLAAYYEITRDEELRGVIVKSLNWLVDNMWNPDVDGFVYEFNAMNRGHRRSGIASLNFLAVDAFTFGYQLTGDERYLAVGARSFWQRVKEMKPEPEAKQFSMDARTSPHVAAYLYRRHIQPEKLPPSPKPIVQKR</sequence>
<dbReference type="EMBL" id="BARS01017291">
    <property type="protein sequence ID" value="GAF96276.1"/>
    <property type="molecule type" value="Genomic_DNA"/>
</dbReference>
<name>X0UAC3_9ZZZZ</name>
<dbReference type="SUPFAM" id="SSF48208">
    <property type="entry name" value="Six-hairpin glycosidases"/>
    <property type="match status" value="1"/>
</dbReference>
<reference evidence="1" key="1">
    <citation type="journal article" date="2014" name="Front. Microbiol.">
        <title>High frequency of phylogenetically diverse reductive dehalogenase-homologous genes in deep subseafloor sedimentary metagenomes.</title>
        <authorList>
            <person name="Kawai M."/>
            <person name="Futagami T."/>
            <person name="Toyoda A."/>
            <person name="Takaki Y."/>
            <person name="Nishi S."/>
            <person name="Hori S."/>
            <person name="Arai W."/>
            <person name="Tsubouchi T."/>
            <person name="Morono Y."/>
            <person name="Uchiyama I."/>
            <person name="Ito T."/>
            <person name="Fujiyama A."/>
            <person name="Inagaki F."/>
            <person name="Takami H."/>
        </authorList>
    </citation>
    <scope>NUCLEOTIDE SEQUENCE</scope>
    <source>
        <strain evidence="1">Expedition CK06-06</strain>
    </source>
</reference>
<dbReference type="Gene3D" id="1.50.10.20">
    <property type="match status" value="1"/>
</dbReference>
<accession>X0UAC3</accession>
<evidence type="ECO:0008006" key="2">
    <source>
        <dbReference type="Google" id="ProtNLM"/>
    </source>
</evidence>
<dbReference type="AlphaFoldDB" id="X0UAC3"/>